<evidence type="ECO:0000313" key="5">
    <source>
        <dbReference type="Proteomes" id="UP000229362"/>
    </source>
</evidence>
<dbReference type="EMBL" id="PFBZ01000040">
    <property type="protein sequence ID" value="PIT86830.1"/>
    <property type="molecule type" value="Genomic_DNA"/>
</dbReference>
<dbReference type="PANTHER" id="PTHR42535">
    <property type="entry name" value="OOKINETE PROTEIN, PUTATIVE-RELATED"/>
    <property type="match status" value="1"/>
</dbReference>
<feature type="domain" description="LamG-like jellyroll fold" evidence="3">
    <location>
        <begin position="2"/>
        <end position="101"/>
    </location>
</feature>
<proteinExistence type="predicted"/>
<evidence type="ECO:0000256" key="1">
    <source>
        <dbReference type="ARBA" id="ARBA00022729"/>
    </source>
</evidence>
<dbReference type="Pfam" id="PF13385">
    <property type="entry name" value="Laminin_G_3"/>
    <property type="match status" value="1"/>
</dbReference>
<keyword evidence="1" id="KW-0732">Signal</keyword>
<dbReference type="Gene3D" id="2.60.120.200">
    <property type="match status" value="1"/>
</dbReference>
<dbReference type="Proteomes" id="UP000229362">
    <property type="component" value="Unassembled WGS sequence"/>
</dbReference>
<reference evidence="5" key="1">
    <citation type="submission" date="2017-09" db="EMBL/GenBank/DDBJ databases">
        <title>Depth-based differentiation of microbial function through sediment-hosted aquifers and enrichment of novel symbionts in the deep terrestrial subsurface.</title>
        <authorList>
            <person name="Probst A.J."/>
            <person name="Ladd B."/>
            <person name="Jarett J.K."/>
            <person name="Geller-Mcgrath D.E."/>
            <person name="Sieber C.M.K."/>
            <person name="Emerson J.B."/>
            <person name="Anantharaman K."/>
            <person name="Thomas B.C."/>
            <person name="Malmstrom R."/>
            <person name="Stieglmeier M."/>
            <person name="Klingl A."/>
            <person name="Woyke T."/>
            <person name="Ryan C.M."/>
            <person name="Banfield J.F."/>
        </authorList>
    </citation>
    <scope>NUCLEOTIDE SEQUENCE [LARGE SCALE GENOMIC DNA]</scope>
</reference>
<evidence type="ECO:0000259" key="3">
    <source>
        <dbReference type="SMART" id="SM00560"/>
    </source>
</evidence>
<accession>A0A2M6W290</accession>
<dbReference type="SMART" id="SM00560">
    <property type="entry name" value="LamGL"/>
    <property type="match status" value="1"/>
</dbReference>
<evidence type="ECO:0000313" key="4">
    <source>
        <dbReference type="EMBL" id="PIT86830.1"/>
    </source>
</evidence>
<keyword evidence="2" id="KW-1015">Disulfide bond</keyword>
<evidence type="ECO:0000256" key="2">
    <source>
        <dbReference type="ARBA" id="ARBA00023157"/>
    </source>
</evidence>
<organism evidence="4 5">
    <name type="scientific">Candidatus Magasanikbacteria bacterium CG10_big_fil_rev_8_21_14_0_10_43_6</name>
    <dbReference type="NCBI Taxonomy" id="1974650"/>
    <lineage>
        <taxon>Bacteria</taxon>
        <taxon>Candidatus Magasanikiibacteriota</taxon>
    </lineage>
</organism>
<feature type="non-terminal residue" evidence="4">
    <location>
        <position position="1"/>
    </location>
</feature>
<dbReference type="AlphaFoldDB" id="A0A2M6W290"/>
<name>A0A2M6W290_9BACT</name>
<dbReference type="PANTHER" id="PTHR42535:SF2">
    <property type="entry name" value="CHROMOSOME UNDETERMINED SCAFFOLD_146, WHOLE GENOME SHOTGUN SEQUENCE"/>
    <property type="match status" value="1"/>
</dbReference>
<comment type="caution">
    <text evidence="4">The sequence shown here is derived from an EMBL/GenBank/DDBJ whole genome shotgun (WGS) entry which is preliminary data.</text>
</comment>
<dbReference type="InterPro" id="IPR013320">
    <property type="entry name" value="ConA-like_dom_sf"/>
</dbReference>
<gene>
    <name evidence="4" type="ORF">COU33_00995</name>
</gene>
<dbReference type="SUPFAM" id="SSF49899">
    <property type="entry name" value="Concanavalin A-like lectins/glucanases"/>
    <property type="match status" value="1"/>
</dbReference>
<protein>
    <recommendedName>
        <fullName evidence="3">LamG-like jellyroll fold domain-containing protein</fullName>
    </recommendedName>
</protein>
<sequence>VDGQKIRFTIQTSAGTTGAFLGNTTLSIGTWYHVAGVWDGSNASIYLNGVSDATPSSLGGTLGNNSSPLTVGTLRTLTTPTKFMDGKIDEVRVYNRALSASEISALYKSGSVSHKVPNNLGLVGYWSMNEGTSTT</sequence>
<feature type="non-terminal residue" evidence="4">
    <location>
        <position position="135"/>
    </location>
</feature>
<dbReference type="InterPro" id="IPR006558">
    <property type="entry name" value="LamG-like"/>
</dbReference>